<comment type="similarity">
    <text evidence="1">Belongs to the PhzF family.</text>
</comment>
<keyword evidence="3" id="KW-1185">Reference proteome</keyword>
<dbReference type="PIRSF" id="PIRSF016184">
    <property type="entry name" value="PhzC_PhzF"/>
    <property type="match status" value="1"/>
</dbReference>
<dbReference type="SUPFAM" id="SSF54506">
    <property type="entry name" value="Diaminopimelate epimerase-like"/>
    <property type="match status" value="1"/>
</dbReference>
<dbReference type="Pfam" id="PF02567">
    <property type="entry name" value="PhzC-PhzF"/>
    <property type="match status" value="1"/>
</dbReference>
<name>A0ABV7KVE9_9PROT</name>
<dbReference type="InterPro" id="IPR003719">
    <property type="entry name" value="Phenazine_PhzF-like"/>
</dbReference>
<sequence length="299" mass="30854">MQRDFITLDVFTDRPFGGNPLAVVLDGRGLDGAAMQRIAAEFNLSETVFLLPPVDPANDATLRIFTPQLELPFAGHPNVGAAVACAMGGGPFGKAGTRQVLFEERIGLVRLDLDYDGALPRGAWLAAPAAPVVGKVVDAALAARAAGLPEAAIRCTGHPPQRVALGPEFVIAEVADGESFAAAGPQAGAFGTAATGRLDAILVLYRRDGAGLQVRVFAPLAGVAEDPATGSANLALGGFLAHLAPGADASLDLSVRQGAEMGRPSQLRVQATKRCGTVEPPRIHGHAVPVMEGRLRDPD</sequence>
<evidence type="ECO:0000313" key="3">
    <source>
        <dbReference type="Proteomes" id="UP001595528"/>
    </source>
</evidence>
<protein>
    <submittedName>
        <fullName evidence="2">PhzF family phenazine biosynthesis protein</fullName>
    </submittedName>
</protein>
<dbReference type="EMBL" id="JBHRTR010000009">
    <property type="protein sequence ID" value="MFC3226279.1"/>
    <property type="molecule type" value="Genomic_DNA"/>
</dbReference>
<dbReference type="Gene3D" id="3.10.310.10">
    <property type="entry name" value="Diaminopimelate Epimerase, Chain A, domain 1"/>
    <property type="match status" value="2"/>
</dbReference>
<dbReference type="NCBIfam" id="TIGR00654">
    <property type="entry name" value="PhzF_family"/>
    <property type="match status" value="1"/>
</dbReference>
<proteinExistence type="inferred from homology"/>
<reference evidence="3" key="1">
    <citation type="journal article" date="2019" name="Int. J. Syst. Evol. Microbiol.">
        <title>The Global Catalogue of Microorganisms (GCM) 10K type strain sequencing project: providing services to taxonomists for standard genome sequencing and annotation.</title>
        <authorList>
            <consortium name="The Broad Institute Genomics Platform"/>
            <consortium name="The Broad Institute Genome Sequencing Center for Infectious Disease"/>
            <person name="Wu L."/>
            <person name="Ma J."/>
        </authorList>
    </citation>
    <scope>NUCLEOTIDE SEQUENCE [LARGE SCALE GENOMIC DNA]</scope>
    <source>
        <strain evidence="3">KCTC 42964</strain>
    </source>
</reference>
<evidence type="ECO:0000313" key="2">
    <source>
        <dbReference type="EMBL" id="MFC3226279.1"/>
    </source>
</evidence>
<dbReference type="PANTHER" id="PTHR13774:SF32">
    <property type="entry name" value="ANTISENSE-ENHANCING SEQUENCE 1"/>
    <property type="match status" value="1"/>
</dbReference>
<accession>A0ABV7KVE9</accession>
<gene>
    <name evidence="2" type="ORF">ACFOGJ_03505</name>
</gene>
<dbReference type="Proteomes" id="UP001595528">
    <property type="component" value="Unassembled WGS sequence"/>
</dbReference>
<dbReference type="RefSeq" id="WP_379898176.1">
    <property type="nucleotide sequence ID" value="NZ_JBHRTR010000009.1"/>
</dbReference>
<evidence type="ECO:0000256" key="1">
    <source>
        <dbReference type="ARBA" id="ARBA00008270"/>
    </source>
</evidence>
<organism evidence="2 3">
    <name type="scientific">Marinibaculum pumilum</name>
    <dbReference type="NCBI Taxonomy" id="1766165"/>
    <lineage>
        <taxon>Bacteria</taxon>
        <taxon>Pseudomonadati</taxon>
        <taxon>Pseudomonadota</taxon>
        <taxon>Alphaproteobacteria</taxon>
        <taxon>Rhodospirillales</taxon>
        <taxon>Rhodospirillaceae</taxon>
        <taxon>Marinibaculum</taxon>
    </lineage>
</organism>
<comment type="caution">
    <text evidence="2">The sequence shown here is derived from an EMBL/GenBank/DDBJ whole genome shotgun (WGS) entry which is preliminary data.</text>
</comment>
<dbReference type="PANTHER" id="PTHR13774">
    <property type="entry name" value="PHENAZINE BIOSYNTHESIS PROTEIN"/>
    <property type="match status" value="1"/>
</dbReference>